<evidence type="ECO:0000259" key="8">
    <source>
        <dbReference type="Pfam" id="PF01676"/>
    </source>
</evidence>
<dbReference type="GO" id="GO:0009117">
    <property type="term" value="P:nucleotide metabolic process"/>
    <property type="evidence" value="ECO:0007669"/>
    <property type="project" value="UniProtKB-UniRule"/>
</dbReference>
<keyword evidence="4 6" id="KW-0464">Manganese</keyword>
<dbReference type="InterPro" id="IPR017850">
    <property type="entry name" value="Alkaline_phosphatase_core_sf"/>
</dbReference>
<dbReference type="AlphaFoldDB" id="A0A3D9HMY5"/>
<evidence type="ECO:0000256" key="1">
    <source>
        <dbReference type="ARBA" id="ARBA00010373"/>
    </source>
</evidence>
<dbReference type="Proteomes" id="UP000256845">
    <property type="component" value="Unassembled WGS sequence"/>
</dbReference>
<dbReference type="RefSeq" id="WP_115936657.1">
    <property type="nucleotide sequence ID" value="NZ_QRDW01000004.1"/>
</dbReference>
<dbReference type="Gene3D" id="3.40.720.10">
    <property type="entry name" value="Alkaline Phosphatase, subunit A"/>
    <property type="match status" value="1"/>
</dbReference>
<dbReference type="Gene3D" id="3.30.70.1250">
    <property type="entry name" value="Phosphopentomutase"/>
    <property type="match status" value="1"/>
</dbReference>
<dbReference type="GO" id="GO:0043094">
    <property type="term" value="P:metabolic compound salvage"/>
    <property type="evidence" value="ECO:0007669"/>
    <property type="project" value="UniProtKB-UniRule"/>
</dbReference>
<dbReference type="PIRSF" id="PIRSF001491">
    <property type="entry name" value="Ppentomutase"/>
    <property type="match status" value="1"/>
</dbReference>
<keyword evidence="10" id="KW-1185">Reference proteome</keyword>
<name>A0A3D9HMY5_9PROT</name>
<feature type="binding site" evidence="6">
    <location>
        <position position="347"/>
    </location>
    <ligand>
        <name>Mn(2+)</name>
        <dbReference type="ChEBI" id="CHEBI:29035"/>
        <label>1</label>
    </ligand>
</feature>
<feature type="domain" description="Metalloenzyme" evidence="8">
    <location>
        <begin position="3"/>
        <end position="395"/>
    </location>
</feature>
<evidence type="ECO:0000313" key="10">
    <source>
        <dbReference type="Proteomes" id="UP000256845"/>
    </source>
</evidence>
<evidence type="ECO:0000256" key="4">
    <source>
        <dbReference type="ARBA" id="ARBA00023211"/>
    </source>
</evidence>
<dbReference type="CDD" id="cd16009">
    <property type="entry name" value="PPM"/>
    <property type="match status" value="1"/>
</dbReference>
<comment type="caution">
    <text evidence="9">The sequence shown here is derived from an EMBL/GenBank/DDBJ whole genome shotgun (WGS) entry which is preliminary data.</text>
</comment>
<dbReference type="GO" id="GO:0000287">
    <property type="term" value="F:magnesium ion binding"/>
    <property type="evidence" value="ECO:0007669"/>
    <property type="project" value="UniProtKB-UniRule"/>
</dbReference>
<feature type="binding site" evidence="6">
    <location>
        <position position="305"/>
    </location>
    <ligand>
        <name>Mn(2+)</name>
        <dbReference type="ChEBI" id="CHEBI:29035"/>
        <label>2</label>
    </ligand>
</feature>
<dbReference type="NCBIfam" id="TIGR01696">
    <property type="entry name" value="deoB"/>
    <property type="match status" value="1"/>
</dbReference>
<dbReference type="InterPro" id="IPR006124">
    <property type="entry name" value="Metalloenzyme"/>
</dbReference>
<dbReference type="EC" id="5.4.2.7" evidence="6 7"/>
<feature type="binding site" evidence="6">
    <location>
        <position position="10"/>
    </location>
    <ligand>
        <name>Mn(2+)</name>
        <dbReference type="ChEBI" id="CHEBI:29035"/>
        <label>1</label>
    </ligand>
</feature>
<comment type="subcellular location">
    <subcellularLocation>
        <location evidence="6">Cytoplasm</location>
    </subcellularLocation>
</comment>
<dbReference type="FunFam" id="3.30.70.1250:FF:000001">
    <property type="entry name" value="Phosphopentomutase"/>
    <property type="match status" value="1"/>
</dbReference>
<keyword evidence="3 6" id="KW-0479">Metal-binding</keyword>
<dbReference type="SUPFAM" id="SSF53649">
    <property type="entry name" value="Alkaline phosphatase-like"/>
    <property type="match status" value="1"/>
</dbReference>
<dbReference type="PANTHER" id="PTHR21110:SF0">
    <property type="entry name" value="PHOSPHOPENTOMUTASE"/>
    <property type="match status" value="1"/>
</dbReference>
<dbReference type="OrthoDB" id="9769930at2"/>
<dbReference type="GO" id="GO:0006015">
    <property type="term" value="P:5-phosphoribose 1-diphosphate biosynthetic process"/>
    <property type="evidence" value="ECO:0007669"/>
    <property type="project" value="UniProtKB-UniPathway"/>
</dbReference>
<dbReference type="GO" id="GO:0008973">
    <property type="term" value="F:phosphopentomutase activity"/>
    <property type="evidence" value="ECO:0007669"/>
    <property type="project" value="UniProtKB-UniRule"/>
</dbReference>
<dbReference type="UniPathway" id="UPA00087">
    <property type="reaction ID" value="UER00173"/>
</dbReference>
<proteinExistence type="inferred from homology"/>
<dbReference type="NCBIfam" id="NF003766">
    <property type="entry name" value="PRK05362.1"/>
    <property type="match status" value="1"/>
</dbReference>
<dbReference type="GO" id="GO:0006018">
    <property type="term" value="P:2-deoxyribose 1-phosphate catabolic process"/>
    <property type="evidence" value="ECO:0007669"/>
    <property type="project" value="UniProtKB-UniRule"/>
</dbReference>
<dbReference type="Pfam" id="PF01676">
    <property type="entry name" value="Metalloenzyme"/>
    <property type="match status" value="1"/>
</dbReference>
<sequence>MARAIILVMDSFGLGATEDAPSFGDQGADTLGHIASHCAEGKADNALRNGPLTLPNLVKRGLGLAAKGSSGHEPAGLELNGHTLAGAYGHAAEVSKGKDTPSGHWEIAGLPVEFDWGFFPNTVPSFPDELIEEFIREANIPGILGNCHASGTEIIAKLGEEHIRTGKPICYTSADSVFQIAAHEEHFGLDRLYEICEIAKRLTKKLEVGRVIARPFIGQNADDFARTGNRRDYTTLPHADTLLDLISAQGNEVISIGKIADIFAGKGITRKVKANGNMALFDATLDVVRDAPDGSLVFTNFVDFDSSFGHRRDVAGYANALEEFDQRLPELDAILKPGDLVLITADHGCDPTWPGSDHTREHVPVIFYGPGIEAKNLGRRRTFADMGQTIATHLDVGPLAHGTACF</sequence>
<dbReference type="GO" id="GO:0030145">
    <property type="term" value="F:manganese ion binding"/>
    <property type="evidence" value="ECO:0007669"/>
    <property type="project" value="UniProtKB-UniRule"/>
</dbReference>
<reference evidence="9 10" key="1">
    <citation type="submission" date="2018-07" db="EMBL/GenBank/DDBJ databases">
        <title>Genomic Encyclopedia of Type Strains, Phase III (KMG-III): the genomes of soil and plant-associated and newly described type strains.</title>
        <authorList>
            <person name="Whitman W."/>
        </authorList>
    </citation>
    <scope>NUCLEOTIDE SEQUENCE [LARGE SCALE GENOMIC DNA]</scope>
    <source>
        <strain evidence="9 10">CECT 8488</strain>
    </source>
</reference>
<comment type="function">
    <text evidence="6">Isomerase that catalyzes the conversion of deoxy-ribose 1-phosphate (dRib-1-P) and ribose 1-phosphate (Rib-1-P) to deoxy-ribose 5-phosphate (dRib-5-P) and ribose 5-phosphate (Rib-5-P), respectively.</text>
</comment>
<dbReference type="GO" id="GO:0005829">
    <property type="term" value="C:cytosol"/>
    <property type="evidence" value="ECO:0007669"/>
    <property type="project" value="TreeGrafter"/>
</dbReference>
<dbReference type="InterPro" id="IPR024052">
    <property type="entry name" value="Phosphopentomutase_DeoB_cap_sf"/>
</dbReference>
<dbReference type="HAMAP" id="MF_00740">
    <property type="entry name" value="Phosphopentomut"/>
    <property type="match status" value="1"/>
</dbReference>
<evidence type="ECO:0000256" key="2">
    <source>
        <dbReference type="ARBA" id="ARBA00022490"/>
    </source>
</evidence>
<feature type="binding site" evidence="6">
    <location>
        <position position="310"/>
    </location>
    <ligand>
        <name>Mn(2+)</name>
        <dbReference type="ChEBI" id="CHEBI:29035"/>
        <label>2</label>
    </ligand>
</feature>
<organism evidence="9 10">
    <name type="scientific">Aestuariispira insulae</name>
    <dbReference type="NCBI Taxonomy" id="1461337"/>
    <lineage>
        <taxon>Bacteria</taxon>
        <taxon>Pseudomonadati</taxon>
        <taxon>Pseudomonadota</taxon>
        <taxon>Alphaproteobacteria</taxon>
        <taxon>Rhodospirillales</taxon>
        <taxon>Kiloniellaceae</taxon>
        <taxon>Aestuariispira</taxon>
    </lineage>
</organism>
<comment type="pathway">
    <text evidence="6">Carbohydrate degradation; 2-deoxy-D-ribose 1-phosphate degradation; D-glyceraldehyde 3-phosphate and acetaldehyde from 2-deoxy-alpha-D-ribose 1-phosphate: step 1/2.</text>
</comment>
<comment type="cofactor">
    <cofactor evidence="6">
        <name>Mn(2+)</name>
        <dbReference type="ChEBI" id="CHEBI:29035"/>
    </cofactor>
    <text evidence="6">Binds 2 manganese ions.</text>
</comment>
<evidence type="ECO:0000256" key="5">
    <source>
        <dbReference type="ARBA" id="ARBA00023235"/>
    </source>
</evidence>
<accession>A0A3D9HMY5</accession>
<dbReference type="EMBL" id="QRDW01000004">
    <property type="protein sequence ID" value="RED50862.1"/>
    <property type="molecule type" value="Genomic_DNA"/>
</dbReference>
<feature type="binding site" evidence="6">
    <location>
        <position position="346"/>
    </location>
    <ligand>
        <name>Mn(2+)</name>
        <dbReference type="ChEBI" id="CHEBI:29035"/>
        <label>1</label>
    </ligand>
</feature>
<comment type="similarity">
    <text evidence="1 6">Belongs to the phosphopentomutase family.</text>
</comment>
<gene>
    <name evidence="6" type="primary">deoB</name>
    <name evidence="9" type="ORF">DFP90_104134</name>
</gene>
<protein>
    <recommendedName>
        <fullName evidence="6 7">Phosphopentomutase</fullName>
        <ecNumber evidence="6 7">5.4.2.7</ecNumber>
    </recommendedName>
    <alternativeName>
        <fullName evidence="6">Phosphodeoxyribomutase</fullName>
    </alternativeName>
</protein>
<comment type="catalytic activity">
    <reaction evidence="6">
        <text>alpha-D-ribose 1-phosphate = D-ribose 5-phosphate</text>
        <dbReference type="Rhea" id="RHEA:18793"/>
        <dbReference type="ChEBI" id="CHEBI:57720"/>
        <dbReference type="ChEBI" id="CHEBI:78346"/>
        <dbReference type="EC" id="5.4.2.7"/>
    </reaction>
</comment>
<comment type="catalytic activity">
    <reaction evidence="6">
        <text>2-deoxy-alpha-D-ribose 1-phosphate = 2-deoxy-D-ribose 5-phosphate</text>
        <dbReference type="Rhea" id="RHEA:27658"/>
        <dbReference type="ChEBI" id="CHEBI:57259"/>
        <dbReference type="ChEBI" id="CHEBI:62877"/>
        <dbReference type="EC" id="5.4.2.7"/>
    </reaction>
</comment>
<keyword evidence="2 6" id="KW-0963">Cytoplasm</keyword>
<keyword evidence="5 6" id="KW-0413">Isomerase</keyword>
<dbReference type="PANTHER" id="PTHR21110">
    <property type="entry name" value="PHOSPHOPENTOMUTASE"/>
    <property type="match status" value="1"/>
</dbReference>
<evidence type="ECO:0000256" key="3">
    <source>
        <dbReference type="ARBA" id="ARBA00022723"/>
    </source>
</evidence>
<evidence type="ECO:0000256" key="6">
    <source>
        <dbReference type="HAMAP-Rule" id="MF_00740"/>
    </source>
</evidence>
<dbReference type="InterPro" id="IPR010045">
    <property type="entry name" value="DeoB"/>
</dbReference>
<evidence type="ECO:0000313" key="9">
    <source>
        <dbReference type="EMBL" id="RED50862.1"/>
    </source>
</evidence>
<dbReference type="SUPFAM" id="SSF143856">
    <property type="entry name" value="DeoB insert domain-like"/>
    <property type="match status" value="1"/>
</dbReference>
<feature type="binding site" evidence="6">
    <location>
        <position position="358"/>
    </location>
    <ligand>
        <name>Mn(2+)</name>
        <dbReference type="ChEBI" id="CHEBI:29035"/>
        <label>2</label>
    </ligand>
</feature>
<evidence type="ECO:0000256" key="7">
    <source>
        <dbReference type="NCBIfam" id="TIGR01696"/>
    </source>
</evidence>